<gene>
    <name evidence="2" type="ORF">BJ508DRAFT_179767</name>
</gene>
<keyword evidence="1" id="KW-0472">Membrane</keyword>
<name>A0A3N4HUY0_ASCIM</name>
<keyword evidence="1" id="KW-0812">Transmembrane</keyword>
<keyword evidence="3" id="KW-1185">Reference proteome</keyword>
<organism evidence="2 3">
    <name type="scientific">Ascobolus immersus RN42</name>
    <dbReference type="NCBI Taxonomy" id="1160509"/>
    <lineage>
        <taxon>Eukaryota</taxon>
        <taxon>Fungi</taxon>
        <taxon>Dikarya</taxon>
        <taxon>Ascomycota</taxon>
        <taxon>Pezizomycotina</taxon>
        <taxon>Pezizomycetes</taxon>
        <taxon>Pezizales</taxon>
        <taxon>Ascobolaceae</taxon>
        <taxon>Ascobolus</taxon>
    </lineage>
</organism>
<dbReference type="Proteomes" id="UP000275078">
    <property type="component" value="Unassembled WGS sequence"/>
</dbReference>
<evidence type="ECO:0000313" key="3">
    <source>
        <dbReference type="Proteomes" id="UP000275078"/>
    </source>
</evidence>
<evidence type="ECO:0000313" key="2">
    <source>
        <dbReference type="EMBL" id="RPA76876.1"/>
    </source>
</evidence>
<dbReference type="AlphaFoldDB" id="A0A3N4HUY0"/>
<protein>
    <submittedName>
        <fullName evidence="2">Uncharacterized protein</fullName>
    </submittedName>
</protein>
<reference evidence="2 3" key="1">
    <citation type="journal article" date="2018" name="Nat. Ecol. Evol.">
        <title>Pezizomycetes genomes reveal the molecular basis of ectomycorrhizal truffle lifestyle.</title>
        <authorList>
            <person name="Murat C."/>
            <person name="Payen T."/>
            <person name="Noel B."/>
            <person name="Kuo A."/>
            <person name="Morin E."/>
            <person name="Chen J."/>
            <person name="Kohler A."/>
            <person name="Krizsan K."/>
            <person name="Balestrini R."/>
            <person name="Da Silva C."/>
            <person name="Montanini B."/>
            <person name="Hainaut M."/>
            <person name="Levati E."/>
            <person name="Barry K.W."/>
            <person name="Belfiori B."/>
            <person name="Cichocki N."/>
            <person name="Clum A."/>
            <person name="Dockter R.B."/>
            <person name="Fauchery L."/>
            <person name="Guy J."/>
            <person name="Iotti M."/>
            <person name="Le Tacon F."/>
            <person name="Lindquist E.A."/>
            <person name="Lipzen A."/>
            <person name="Malagnac F."/>
            <person name="Mello A."/>
            <person name="Molinier V."/>
            <person name="Miyauchi S."/>
            <person name="Poulain J."/>
            <person name="Riccioni C."/>
            <person name="Rubini A."/>
            <person name="Sitrit Y."/>
            <person name="Splivallo R."/>
            <person name="Traeger S."/>
            <person name="Wang M."/>
            <person name="Zifcakova L."/>
            <person name="Wipf D."/>
            <person name="Zambonelli A."/>
            <person name="Paolocci F."/>
            <person name="Nowrousian M."/>
            <person name="Ottonello S."/>
            <person name="Baldrian P."/>
            <person name="Spatafora J.W."/>
            <person name="Henrissat B."/>
            <person name="Nagy L.G."/>
            <person name="Aury J.M."/>
            <person name="Wincker P."/>
            <person name="Grigoriev I.V."/>
            <person name="Bonfante P."/>
            <person name="Martin F.M."/>
        </authorList>
    </citation>
    <scope>NUCLEOTIDE SEQUENCE [LARGE SCALE GENOMIC DNA]</scope>
    <source>
        <strain evidence="2 3">RN42</strain>
    </source>
</reference>
<feature type="transmembrane region" description="Helical" evidence="1">
    <location>
        <begin position="79"/>
        <end position="102"/>
    </location>
</feature>
<keyword evidence="1" id="KW-1133">Transmembrane helix</keyword>
<sequence length="323" mass="35875">MKVQSPSTKSLGEQYLIPAIPSRSELFSSSSNSQTLSSLRFLPTLETTYSAMSTTFEETTAAREPSVVSPSTSTWTNRFSYSAFFVFLSLIVLGPAVVPAWLPMRTHLIAGGTTVIFFYNLTVEDDYKLDPTTGTIIGVAALWDQLSSLLISETTAETAEKKLDTGSSKLDFLLQQAKFLAIAFFLRDAYTLFTASSSPLTIRLLQTTILNIPDLLSNSYILPLIAVPLEFCQQTETTPSLPSISFPSFWSKVAFSFKATRTIQLLRTGRKMNWENSVTKFVAKSMVAAAEEIIEEASSRFLLVGAHFSRTDIRTSRRTRLRF</sequence>
<dbReference type="EMBL" id="ML119735">
    <property type="protein sequence ID" value="RPA76876.1"/>
    <property type="molecule type" value="Genomic_DNA"/>
</dbReference>
<accession>A0A3N4HUY0</accession>
<proteinExistence type="predicted"/>
<evidence type="ECO:0000256" key="1">
    <source>
        <dbReference type="SAM" id="Phobius"/>
    </source>
</evidence>